<reference evidence="2" key="2">
    <citation type="submission" date="2023-04" db="EMBL/GenBank/DDBJ databases">
        <authorList>
            <person name="Sun J.-Q."/>
        </authorList>
    </citation>
    <scope>NUCLEOTIDE SEQUENCE</scope>
    <source>
        <strain evidence="2">CC-YY355</strain>
    </source>
</reference>
<dbReference type="EMBL" id="JARYGX010000003">
    <property type="protein sequence ID" value="MDH7451748.1"/>
    <property type="molecule type" value="Genomic_DNA"/>
</dbReference>
<evidence type="ECO:0000313" key="2">
    <source>
        <dbReference type="EMBL" id="MDH7451748.1"/>
    </source>
</evidence>
<feature type="signal peptide" evidence="1">
    <location>
        <begin position="1"/>
        <end position="23"/>
    </location>
</feature>
<organism evidence="2 3">
    <name type="scientific">Luteimonas composti</name>
    <dbReference type="NCBI Taxonomy" id="398257"/>
    <lineage>
        <taxon>Bacteria</taxon>
        <taxon>Pseudomonadati</taxon>
        <taxon>Pseudomonadota</taxon>
        <taxon>Gammaproteobacteria</taxon>
        <taxon>Lysobacterales</taxon>
        <taxon>Lysobacteraceae</taxon>
        <taxon>Luteimonas</taxon>
    </lineage>
</organism>
<dbReference type="Proteomes" id="UP001160550">
    <property type="component" value="Unassembled WGS sequence"/>
</dbReference>
<dbReference type="RefSeq" id="WP_280940947.1">
    <property type="nucleotide sequence ID" value="NZ_JARYGX010000003.1"/>
</dbReference>
<gene>
    <name evidence="2" type="ORF">QF205_01460</name>
</gene>
<evidence type="ECO:0000256" key="1">
    <source>
        <dbReference type="SAM" id="SignalP"/>
    </source>
</evidence>
<evidence type="ECO:0000313" key="3">
    <source>
        <dbReference type="Proteomes" id="UP001160550"/>
    </source>
</evidence>
<proteinExistence type="predicted"/>
<keyword evidence="3" id="KW-1185">Reference proteome</keyword>
<keyword evidence="1" id="KW-0732">Signal</keyword>
<comment type="caution">
    <text evidence="2">The sequence shown here is derived from an EMBL/GenBank/DDBJ whole genome shotgun (WGS) entry which is preliminary data.</text>
</comment>
<accession>A0ABT6MMF2</accession>
<name>A0ABT6MMF2_9GAMM</name>
<sequence length="157" mass="17004">MKHRIALMFAAALAALPALPALADSSVASRLDARGMRYEIDGDGDYKVVYNYAEEGRTQLAFVSGRTEDIAGFRIREVFAPAARLDQDGIDGARALALLQDSREQKLGAWEVAGDVLYFVIKLPDSVDAAALEAAIDIVAQVADDKEIEFSGDRDEL</sequence>
<reference evidence="2" key="1">
    <citation type="journal article" date="2007" name="Int. J. Syst. Evol. Microbiol.">
        <title>Luteimonas composti sp. nov., a moderately thermophilic bacterium isolated from food waste.</title>
        <authorList>
            <person name="Young C.C."/>
            <person name="Kampfer P."/>
            <person name="Chen W.M."/>
            <person name="Yen W.S."/>
            <person name="Arun A.B."/>
            <person name="Lai W.A."/>
            <person name="Shen F.T."/>
            <person name="Rekha P.D."/>
            <person name="Lin K.Y."/>
            <person name="Chou J.H."/>
        </authorList>
    </citation>
    <scope>NUCLEOTIDE SEQUENCE</scope>
    <source>
        <strain evidence="2">CC-YY355</strain>
    </source>
</reference>
<protein>
    <submittedName>
        <fullName evidence="2">Uncharacterized protein</fullName>
    </submittedName>
</protein>
<feature type="chain" id="PRO_5047256207" evidence="1">
    <location>
        <begin position="24"/>
        <end position="157"/>
    </location>
</feature>